<dbReference type="EMBL" id="JBHSAY010000029">
    <property type="protein sequence ID" value="MFC4136268.1"/>
    <property type="molecule type" value="Genomic_DNA"/>
</dbReference>
<dbReference type="Gene3D" id="3.30.1330.40">
    <property type="entry name" value="RutC-like"/>
    <property type="match status" value="1"/>
</dbReference>
<dbReference type="Pfam" id="PF14588">
    <property type="entry name" value="YjgF_endoribonc"/>
    <property type="match status" value="1"/>
</dbReference>
<gene>
    <name evidence="2" type="ORF">ACFOZ4_37150</name>
</gene>
<evidence type="ECO:0000259" key="1">
    <source>
        <dbReference type="Pfam" id="PF14588"/>
    </source>
</evidence>
<reference evidence="3" key="1">
    <citation type="journal article" date="2019" name="Int. J. Syst. Evol. Microbiol.">
        <title>The Global Catalogue of Microorganisms (GCM) 10K type strain sequencing project: providing services to taxonomists for standard genome sequencing and annotation.</title>
        <authorList>
            <consortium name="The Broad Institute Genomics Platform"/>
            <consortium name="The Broad Institute Genome Sequencing Center for Infectious Disease"/>
            <person name="Wu L."/>
            <person name="Ma J."/>
        </authorList>
    </citation>
    <scope>NUCLEOTIDE SEQUENCE [LARGE SCALE GENOMIC DNA]</scope>
    <source>
        <strain evidence="3">CGMCC 4.7289</strain>
    </source>
</reference>
<dbReference type="Proteomes" id="UP001595816">
    <property type="component" value="Unassembled WGS sequence"/>
</dbReference>
<keyword evidence="3" id="KW-1185">Reference proteome</keyword>
<sequence length="150" mass="16164">MSYEETLKGMGLIIEPIELDNGKFALATRVGDLIFTSGQISSWDGKDIKGKVGADVSVAEAYEAARMCALNNLRAIRSLVGSLDDIEQFVKVLGMVNVAPDFDDTPAVVNGCSDLLREVFGPAGQHSRSAVGMTIPFNWAVEVEMVVKVR</sequence>
<dbReference type="SUPFAM" id="SSF55298">
    <property type="entry name" value="YjgF-like"/>
    <property type="match status" value="1"/>
</dbReference>
<dbReference type="RefSeq" id="WP_253751185.1">
    <property type="nucleotide sequence ID" value="NZ_JAMZDZ010000001.1"/>
</dbReference>
<accession>A0ABV8M122</accession>
<comment type="caution">
    <text evidence="2">The sequence shown here is derived from an EMBL/GenBank/DDBJ whole genome shotgun (WGS) entry which is preliminary data.</text>
</comment>
<dbReference type="InterPro" id="IPR013813">
    <property type="entry name" value="Endoribo_LPSP/chorism_mut-like"/>
</dbReference>
<organism evidence="2 3">
    <name type="scientific">Hamadaea flava</name>
    <dbReference type="NCBI Taxonomy" id="1742688"/>
    <lineage>
        <taxon>Bacteria</taxon>
        <taxon>Bacillati</taxon>
        <taxon>Actinomycetota</taxon>
        <taxon>Actinomycetes</taxon>
        <taxon>Micromonosporales</taxon>
        <taxon>Micromonosporaceae</taxon>
        <taxon>Hamadaea</taxon>
    </lineage>
</organism>
<dbReference type="InterPro" id="IPR035959">
    <property type="entry name" value="RutC-like_sf"/>
</dbReference>
<dbReference type="CDD" id="cd02199">
    <property type="entry name" value="YjgF_YER057c_UK114_like_1"/>
    <property type="match status" value="1"/>
</dbReference>
<proteinExistence type="predicted"/>
<dbReference type="PANTHER" id="PTHR43760">
    <property type="entry name" value="ENDORIBONUCLEASE-RELATED"/>
    <property type="match status" value="1"/>
</dbReference>
<evidence type="ECO:0000313" key="2">
    <source>
        <dbReference type="EMBL" id="MFC4136268.1"/>
    </source>
</evidence>
<protein>
    <submittedName>
        <fullName evidence="2">RidA family protein</fullName>
    </submittedName>
</protein>
<feature type="domain" description="Endoribonuclease L-PSP/chorismate mutase-like" evidence="1">
    <location>
        <begin position="11"/>
        <end position="130"/>
    </location>
</feature>
<evidence type="ECO:0000313" key="3">
    <source>
        <dbReference type="Proteomes" id="UP001595816"/>
    </source>
</evidence>
<dbReference type="PANTHER" id="PTHR43760:SF1">
    <property type="entry name" value="ENDORIBONUCLEASE L-PSP_CHORISMATE MUTASE-LIKE DOMAIN-CONTAINING PROTEIN"/>
    <property type="match status" value="1"/>
</dbReference>
<name>A0ABV8M122_9ACTN</name>